<feature type="compositionally biased region" description="Basic and acidic residues" evidence="1">
    <location>
        <begin position="93"/>
        <end position="111"/>
    </location>
</feature>
<feature type="compositionally biased region" description="Acidic residues" evidence="1">
    <location>
        <begin position="112"/>
        <end position="137"/>
    </location>
</feature>
<evidence type="ECO:0000313" key="2">
    <source>
        <dbReference type="EMBL" id="ETO04016.1"/>
    </source>
</evidence>
<dbReference type="Gene3D" id="3.30.70.2850">
    <property type="match status" value="1"/>
</dbReference>
<feature type="region of interest" description="Disordered" evidence="1">
    <location>
        <begin position="84"/>
        <end position="155"/>
    </location>
</feature>
<evidence type="ECO:0000313" key="3">
    <source>
        <dbReference type="Proteomes" id="UP000023152"/>
    </source>
</evidence>
<dbReference type="AlphaFoldDB" id="X6LRI8"/>
<feature type="compositionally biased region" description="Basic and acidic residues" evidence="1">
    <location>
        <begin position="144"/>
        <end position="155"/>
    </location>
</feature>
<accession>X6LRI8</accession>
<protein>
    <submittedName>
        <fullName evidence="2">Uncharacterized protein</fullName>
    </submittedName>
</protein>
<sequence length="184" mass="21519">MTLWLNVDIFYTLLTTAERHVKILQKTCELIELVHQRSAGNARKRFYDTLYKLFPMFSLQFMHTSLQYLVEVVLARGIRSKVRSKAKSQRNVHSSEDSEDNKENAADKEKEEDNNDDNNDDDNDDDNNDDNNDDNDNDNNTNEHVNENEDEKKDCEATSSVLSIAHWLRLCYHSNEEFVHFVCV</sequence>
<proteinExistence type="predicted"/>
<feature type="non-terminal residue" evidence="2">
    <location>
        <position position="184"/>
    </location>
</feature>
<dbReference type="Proteomes" id="UP000023152">
    <property type="component" value="Unassembled WGS sequence"/>
</dbReference>
<gene>
    <name evidence="2" type="ORF">RFI_33386</name>
</gene>
<evidence type="ECO:0000256" key="1">
    <source>
        <dbReference type="SAM" id="MobiDB-lite"/>
    </source>
</evidence>
<reference evidence="2 3" key="1">
    <citation type="journal article" date="2013" name="Curr. Biol.">
        <title>The Genome of the Foraminiferan Reticulomyxa filosa.</title>
        <authorList>
            <person name="Glockner G."/>
            <person name="Hulsmann N."/>
            <person name="Schleicher M."/>
            <person name="Noegel A.A."/>
            <person name="Eichinger L."/>
            <person name="Gallinger C."/>
            <person name="Pawlowski J."/>
            <person name="Sierra R."/>
            <person name="Euteneuer U."/>
            <person name="Pillet L."/>
            <person name="Moustafa A."/>
            <person name="Platzer M."/>
            <person name="Groth M."/>
            <person name="Szafranski K."/>
            <person name="Schliwa M."/>
        </authorList>
    </citation>
    <scope>NUCLEOTIDE SEQUENCE [LARGE SCALE GENOMIC DNA]</scope>
</reference>
<organism evidence="2 3">
    <name type="scientific">Reticulomyxa filosa</name>
    <dbReference type="NCBI Taxonomy" id="46433"/>
    <lineage>
        <taxon>Eukaryota</taxon>
        <taxon>Sar</taxon>
        <taxon>Rhizaria</taxon>
        <taxon>Retaria</taxon>
        <taxon>Foraminifera</taxon>
        <taxon>Monothalamids</taxon>
        <taxon>Reticulomyxidae</taxon>
        <taxon>Reticulomyxa</taxon>
    </lineage>
</organism>
<name>X6LRI8_RETFI</name>
<keyword evidence="3" id="KW-1185">Reference proteome</keyword>
<comment type="caution">
    <text evidence="2">The sequence shown here is derived from an EMBL/GenBank/DDBJ whole genome shotgun (WGS) entry which is preliminary data.</text>
</comment>
<dbReference type="EMBL" id="ASPP01030805">
    <property type="protein sequence ID" value="ETO04016.1"/>
    <property type="molecule type" value="Genomic_DNA"/>
</dbReference>